<dbReference type="GO" id="GO:0016567">
    <property type="term" value="P:protein ubiquitination"/>
    <property type="evidence" value="ECO:0007669"/>
    <property type="project" value="InterPro"/>
</dbReference>
<feature type="region of interest" description="Disordered" evidence="2">
    <location>
        <begin position="85"/>
        <end position="112"/>
    </location>
</feature>
<reference evidence="3" key="1">
    <citation type="submission" date="2015-06" db="UniProtKB">
        <authorList>
            <consortium name="EnsemblPlants"/>
        </authorList>
    </citation>
    <scope>IDENTIFICATION</scope>
</reference>
<dbReference type="Pfam" id="PF00651">
    <property type="entry name" value="BTB"/>
    <property type="match status" value="1"/>
</dbReference>
<dbReference type="InterPro" id="IPR045005">
    <property type="entry name" value="BPM1-6"/>
</dbReference>
<dbReference type="PANTHER" id="PTHR26379:SF385">
    <property type="entry name" value="BTB DOMAIN-CONTAINING PROTEIN"/>
    <property type="match status" value="1"/>
</dbReference>
<accession>M8AY70</accession>
<proteinExistence type="predicted"/>
<evidence type="ECO:0000313" key="3">
    <source>
        <dbReference type="EnsemblPlants" id="EMT06344"/>
    </source>
</evidence>
<feature type="compositionally biased region" description="Polar residues" evidence="2">
    <location>
        <begin position="97"/>
        <end position="107"/>
    </location>
</feature>
<sequence>MAHNAAAAVDHGEGIRTSSRCVTEGATHDFEVTNYPLLEGMGVGTYISSSTFTVGGYDWNVKKKMLPSSSKSMMLKLMIRISRKRTSTRKSTSCSTQKIQQGSNSFQQPPPKLPGRLHRALKDGKGADVTLLVGGTEFSAHRFMLAAQSPVFDTQFFGPMMDKDTPCMEIVDMEPTIFEMLLHCVYTDSLQSCSDGDYDAATLQHLLVAAVRC</sequence>
<evidence type="ECO:0000256" key="1">
    <source>
        <dbReference type="ARBA" id="ARBA00004906"/>
    </source>
</evidence>
<dbReference type="PANTHER" id="PTHR26379">
    <property type="entry name" value="BTB/POZ AND MATH DOMAIN-CONTAINING PROTEIN 1"/>
    <property type="match status" value="1"/>
</dbReference>
<dbReference type="SUPFAM" id="SSF54695">
    <property type="entry name" value="POZ domain"/>
    <property type="match status" value="1"/>
</dbReference>
<dbReference type="Gene3D" id="3.30.710.10">
    <property type="entry name" value="Potassium Channel Kv1.1, Chain A"/>
    <property type="match status" value="1"/>
</dbReference>
<dbReference type="EnsemblPlants" id="EMT06344">
    <property type="protein sequence ID" value="EMT06344"/>
    <property type="gene ID" value="F775_43248"/>
</dbReference>
<dbReference type="SUPFAM" id="SSF49599">
    <property type="entry name" value="TRAF domain-like"/>
    <property type="match status" value="1"/>
</dbReference>
<evidence type="ECO:0000256" key="2">
    <source>
        <dbReference type="SAM" id="MobiDB-lite"/>
    </source>
</evidence>
<protein>
    <submittedName>
        <fullName evidence="3">Uncharacterized protein</fullName>
    </submittedName>
</protein>
<dbReference type="InterPro" id="IPR000210">
    <property type="entry name" value="BTB/POZ_dom"/>
</dbReference>
<dbReference type="SMART" id="SM00225">
    <property type="entry name" value="BTB"/>
    <property type="match status" value="1"/>
</dbReference>
<dbReference type="PROSITE" id="PS50097">
    <property type="entry name" value="BTB"/>
    <property type="match status" value="1"/>
</dbReference>
<dbReference type="InterPro" id="IPR011333">
    <property type="entry name" value="SKP1/BTB/POZ_sf"/>
</dbReference>
<comment type="pathway">
    <text evidence="1">Protein modification; protein ubiquitination.</text>
</comment>
<dbReference type="AlphaFoldDB" id="M8AY70"/>
<name>M8AY70_AEGTA</name>
<organism evidence="3">
    <name type="scientific">Aegilops tauschii</name>
    <name type="common">Tausch's goatgrass</name>
    <name type="synonym">Aegilops squarrosa</name>
    <dbReference type="NCBI Taxonomy" id="37682"/>
    <lineage>
        <taxon>Eukaryota</taxon>
        <taxon>Viridiplantae</taxon>
        <taxon>Streptophyta</taxon>
        <taxon>Embryophyta</taxon>
        <taxon>Tracheophyta</taxon>
        <taxon>Spermatophyta</taxon>
        <taxon>Magnoliopsida</taxon>
        <taxon>Liliopsida</taxon>
        <taxon>Poales</taxon>
        <taxon>Poaceae</taxon>
        <taxon>BOP clade</taxon>
        <taxon>Pooideae</taxon>
        <taxon>Triticodae</taxon>
        <taxon>Triticeae</taxon>
        <taxon>Triticinae</taxon>
        <taxon>Aegilops</taxon>
    </lineage>
</organism>